<dbReference type="PANTHER" id="PTHR10046">
    <property type="entry name" value="ATP DEPENDENT LON PROTEASE FAMILY MEMBER"/>
    <property type="match status" value="1"/>
</dbReference>
<dbReference type="EC" id="3.4.21.53" evidence="2"/>
<keyword evidence="7" id="KW-1185">Reference proteome</keyword>
<dbReference type="GO" id="GO:0004176">
    <property type="term" value="F:ATP-dependent peptidase activity"/>
    <property type="evidence" value="ECO:0007669"/>
    <property type="project" value="UniProtKB-UniRule"/>
</dbReference>
<dbReference type="Pfam" id="PF13654">
    <property type="entry name" value="AAA_32"/>
    <property type="match status" value="1"/>
</dbReference>
<dbReference type="Pfam" id="PF05362">
    <property type="entry name" value="Lon_C"/>
    <property type="match status" value="1"/>
</dbReference>
<evidence type="ECO:0000313" key="7">
    <source>
        <dbReference type="Proteomes" id="UP000315235"/>
    </source>
</evidence>
<comment type="catalytic activity">
    <reaction evidence="2">
        <text>Hydrolysis of proteins in presence of ATP.</text>
        <dbReference type="EC" id="3.4.21.53"/>
    </reaction>
</comment>
<accession>A0A553H2Y0</accession>
<feature type="active site" evidence="2">
    <location>
        <position position="653"/>
    </location>
</feature>
<dbReference type="InterPro" id="IPR027417">
    <property type="entry name" value="P-loop_NTPase"/>
</dbReference>
<organism evidence="6 7">
    <name type="scientific">Pseudomonas mangiferae</name>
    <dbReference type="NCBI Taxonomy" id="2593654"/>
    <lineage>
        <taxon>Bacteria</taxon>
        <taxon>Pseudomonadati</taxon>
        <taxon>Pseudomonadota</taxon>
        <taxon>Gammaproteobacteria</taxon>
        <taxon>Pseudomonadales</taxon>
        <taxon>Pseudomonadaceae</taxon>
        <taxon>Pseudomonas</taxon>
    </lineage>
</organism>
<evidence type="ECO:0000313" key="6">
    <source>
        <dbReference type="EMBL" id="TRX76113.1"/>
    </source>
</evidence>
<evidence type="ECO:0000256" key="3">
    <source>
        <dbReference type="SAM" id="Coils"/>
    </source>
</evidence>
<dbReference type="GO" id="GO:0005524">
    <property type="term" value="F:ATP binding"/>
    <property type="evidence" value="ECO:0007669"/>
    <property type="project" value="InterPro"/>
</dbReference>
<dbReference type="Pfam" id="PF20437">
    <property type="entry name" value="LonC_helical"/>
    <property type="match status" value="1"/>
</dbReference>
<dbReference type="InterPro" id="IPR008269">
    <property type="entry name" value="Lon_proteolytic"/>
</dbReference>
<feature type="region of interest" description="Disordered" evidence="4">
    <location>
        <begin position="807"/>
        <end position="857"/>
    </location>
</feature>
<dbReference type="AlphaFoldDB" id="A0A553H2Y0"/>
<sequence length="857" mass="94277">MPKSVAASLRLAPDALTRPFAPTQFDFKTTEDLEPFRGVLGQERAVEALQFGVAMPRPGYNVFVMGEPGTGRFSFVQRYLKAEAKRLATPSDWVYVNHFDEPREPRALELPPGEADGFIDDLDALIDNLMATFPAVFEAPTYQQKKSAIDRAFNQRYDRALDVIERLALEKDVALYRDSSNIAFTPMKDGKALDEAEFAQLSEEERERFHHDISSLEERLNEELASLPQWKRESSNQMRQLNEDTITQALQPLLTPLSAKYAENAGVVAYLQAMQVYLLKTVVEQLVEENRVDAQRRQMLEEQYCPSLVVGHAANGGAPVVFEPHPTYDNLFGRIEYGNDQGALYTSYRQLRPGALHRANGGFLVLEAEKLFSEPFVWEALKRALQSRQVKMESPLVELGRLATVSLTPQVIPLQVKVVIIGSRQLYYTLQDLDPDFQEMFRVLVDFDEDIPLGEDSLEQFAQLMKTRTSEEGMAPLTAAAVARLATYSARLAEHQGRLSARIGDLFQLVSEADFIRQLASDPVTDAGHIERALRAKATRTGRVSARIFDDMLAGIILIDTEGAAIGKCNGLTVLQVGDSAFGVPARISATVYPGGSGIVDIEREVNLGQPIHSKGVMILTGYLGSRYAQEFPLAISASIALEQSYGYVDGDSASLGEVCTLISALSRTPLKQCFAITGSINQFGEVQAVGGVNEKIEGFFRLCEARGLTGEQGVIIPHANVATLMLDEKVLQAVRGGQFHVYAVRHADEALALLVGEPAGAADAKGRFAKGSVNARVVERLREIAEMGVEEEPVKALVGDAIPVVVTPAETPHQGPRPKERPAKEPLIEPPIPEPLKVPAKPRKTPVRRKPEGPVE</sequence>
<comment type="caution">
    <text evidence="6">The sequence shown here is derived from an EMBL/GenBank/DDBJ whole genome shotgun (WGS) entry which is preliminary data.</text>
</comment>
<dbReference type="Gene3D" id="3.40.50.300">
    <property type="entry name" value="P-loop containing nucleotide triphosphate hydrolases"/>
    <property type="match status" value="1"/>
</dbReference>
<evidence type="ECO:0000259" key="5">
    <source>
        <dbReference type="PROSITE" id="PS51786"/>
    </source>
</evidence>
<dbReference type="RefSeq" id="WP_143486741.1">
    <property type="nucleotide sequence ID" value="NZ_VJOY01000002.1"/>
</dbReference>
<protein>
    <recommendedName>
        <fullName evidence="2">endopeptidase La</fullName>
        <ecNumber evidence="2">3.4.21.53</ecNumber>
    </recommendedName>
</protein>
<feature type="coiled-coil region" evidence="3">
    <location>
        <begin position="199"/>
        <end position="233"/>
    </location>
</feature>
<dbReference type="InterPro" id="IPR027065">
    <property type="entry name" value="Lon_Prtase"/>
</dbReference>
<dbReference type="PROSITE" id="PS51786">
    <property type="entry name" value="LON_PROTEOLYTIC"/>
    <property type="match status" value="1"/>
</dbReference>
<dbReference type="Pfam" id="PF20436">
    <property type="entry name" value="LonB_AAA-LID"/>
    <property type="match status" value="1"/>
</dbReference>
<keyword evidence="2" id="KW-0720">Serine protease</keyword>
<dbReference type="SUPFAM" id="SSF52540">
    <property type="entry name" value="P-loop containing nucleoside triphosphate hydrolases"/>
    <property type="match status" value="1"/>
</dbReference>
<dbReference type="InterPro" id="IPR046844">
    <property type="entry name" value="Lon-like_helical"/>
</dbReference>
<dbReference type="Proteomes" id="UP000315235">
    <property type="component" value="Unassembled WGS sequence"/>
</dbReference>
<dbReference type="Gene3D" id="3.30.230.10">
    <property type="match status" value="1"/>
</dbReference>
<dbReference type="PRINTS" id="PR00830">
    <property type="entry name" value="ENDOLAPTASE"/>
</dbReference>
<keyword evidence="3" id="KW-0175">Coiled coil</keyword>
<dbReference type="InterPro" id="IPR020568">
    <property type="entry name" value="Ribosomal_Su5_D2-typ_SF"/>
</dbReference>
<keyword evidence="2" id="KW-0378">Hydrolase</keyword>
<reference evidence="6 7" key="1">
    <citation type="submission" date="2019-07" db="EMBL/GenBank/DDBJ databases">
        <title>Pseudomonas mangiferae sp. nov., isolated from bark of mango tree in Thailand.</title>
        <authorList>
            <person name="Srisuk N."/>
            <person name="Anurat P."/>
        </authorList>
    </citation>
    <scope>NUCLEOTIDE SEQUENCE [LARGE SCALE GENOMIC DNA]</scope>
    <source>
        <strain evidence="6 7">DMKU_BBB3-04</strain>
    </source>
</reference>
<dbReference type="GO" id="GO:0030163">
    <property type="term" value="P:protein catabolic process"/>
    <property type="evidence" value="ECO:0007669"/>
    <property type="project" value="InterPro"/>
</dbReference>
<comment type="similarity">
    <text evidence="2">Belongs to the peptidase S16 family.</text>
</comment>
<dbReference type="GO" id="GO:0004252">
    <property type="term" value="F:serine-type endopeptidase activity"/>
    <property type="evidence" value="ECO:0007669"/>
    <property type="project" value="UniProtKB-UniRule"/>
</dbReference>
<keyword evidence="1 2" id="KW-0645">Protease</keyword>
<name>A0A553H2Y0_9PSED</name>
<dbReference type="InterPro" id="IPR014721">
    <property type="entry name" value="Ribsml_uS5_D2-typ_fold_subgr"/>
</dbReference>
<feature type="active site" evidence="2">
    <location>
        <position position="696"/>
    </location>
</feature>
<dbReference type="SUPFAM" id="SSF54211">
    <property type="entry name" value="Ribosomal protein S5 domain 2-like"/>
    <property type="match status" value="1"/>
</dbReference>
<dbReference type="OrthoDB" id="9758568at2"/>
<dbReference type="Gene3D" id="1.10.8.60">
    <property type="match status" value="1"/>
</dbReference>
<dbReference type="InterPro" id="IPR041699">
    <property type="entry name" value="AAA_32"/>
</dbReference>
<feature type="domain" description="Lon proteolytic" evidence="5">
    <location>
        <begin position="563"/>
        <end position="758"/>
    </location>
</feature>
<dbReference type="InterPro" id="IPR046843">
    <property type="entry name" value="LonB_AAA-LID"/>
</dbReference>
<evidence type="ECO:0000256" key="4">
    <source>
        <dbReference type="SAM" id="MobiDB-lite"/>
    </source>
</evidence>
<evidence type="ECO:0000256" key="1">
    <source>
        <dbReference type="ARBA" id="ARBA00022670"/>
    </source>
</evidence>
<dbReference type="EMBL" id="VJOY01000002">
    <property type="protein sequence ID" value="TRX76113.1"/>
    <property type="molecule type" value="Genomic_DNA"/>
</dbReference>
<dbReference type="GO" id="GO:0006508">
    <property type="term" value="P:proteolysis"/>
    <property type="evidence" value="ECO:0007669"/>
    <property type="project" value="UniProtKB-KW"/>
</dbReference>
<evidence type="ECO:0000256" key="2">
    <source>
        <dbReference type="PROSITE-ProRule" id="PRU01122"/>
    </source>
</evidence>
<feature type="compositionally biased region" description="Basic and acidic residues" evidence="4">
    <location>
        <begin position="818"/>
        <end position="828"/>
    </location>
</feature>
<gene>
    <name evidence="6" type="ORF">FM069_02690</name>
</gene>
<proteinExistence type="inferred from homology"/>